<dbReference type="EMBL" id="CAVMJV010000013">
    <property type="protein sequence ID" value="CAK5049207.1"/>
    <property type="molecule type" value="Genomic_DNA"/>
</dbReference>
<evidence type="ECO:0000313" key="2">
    <source>
        <dbReference type="Proteomes" id="UP001497535"/>
    </source>
</evidence>
<protein>
    <submittedName>
        <fullName evidence="1">Uncharacterized protein</fullName>
    </submittedName>
</protein>
<name>A0ACB0YJ77_MELEN</name>
<keyword evidence="2" id="KW-1185">Reference proteome</keyword>
<comment type="caution">
    <text evidence="1">The sequence shown here is derived from an EMBL/GenBank/DDBJ whole genome shotgun (WGS) entry which is preliminary data.</text>
</comment>
<organism evidence="1 2">
    <name type="scientific">Meloidogyne enterolobii</name>
    <name type="common">Root-knot nematode worm</name>
    <name type="synonym">Meloidogyne mayaguensis</name>
    <dbReference type="NCBI Taxonomy" id="390850"/>
    <lineage>
        <taxon>Eukaryota</taxon>
        <taxon>Metazoa</taxon>
        <taxon>Ecdysozoa</taxon>
        <taxon>Nematoda</taxon>
        <taxon>Chromadorea</taxon>
        <taxon>Rhabditida</taxon>
        <taxon>Tylenchina</taxon>
        <taxon>Tylenchomorpha</taxon>
        <taxon>Tylenchoidea</taxon>
        <taxon>Meloidogynidae</taxon>
        <taxon>Meloidogyninae</taxon>
        <taxon>Meloidogyne</taxon>
    </lineage>
</organism>
<gene>
    <name evidence="1" type="ORF">MENTE1834_LOCUS12979</name>
</gene>
<proteinExistence type="predicted"/>
<reference evidence="1" key="1">
    <citation type="submission" date="2023-11" db="EMBL/GenBank/DDBJ databases">
        <authorList>
            <person name="Poullet M."/>
        </authorList>
    </citation>
    <scope>NUCLEOTIDE SEQUENCE</scope>
    <source>
        <strain evidence="1">E1834</strain>
    </source>
</reference>
<evidence type="ECO:0000313" key="1">
    <source>
        <dbReference type="EMBL" id="CAK5049207.1"/>
    </source>
</evidence>
<dbReference type="Proteomes" id="UP001497535">
    <property type="component" value="Unassembled WGS sequence"/>
</dbReference>
<accession>A0ACB0YJ77</accession>
<sequence>MQKNAILPDEERRYFSDLNRNVQDNDELNVLDNETKQKQHLEQKEILCYKVDRQLESEKSESTDQIKPHTDQIFRKRSFSEMIQRELRKIQNC</sequence>